<dbReference type="KEGG" id="nfl:COO91_05658"/>
<sequence length="46" mass="5289">MDISPNAPFYIRRSANKKYQAVVDSIGRKNLDIFLLALKLFKFAKS</sequence>
<accession>A0A2K8SWD0</accession>
<name>A0A2K8SWD0_9NOSO</name>
<reference evidence="1 2" key="1">
    <citation type="submission" date="2017-11" db="EMBL/GenBank/DDBJ databases">
        <title>Complete genome of a free-living desiccation-tolerant cyanobacterium and its photosynthetic adaptation to extreme terrestrial habitat.</title>
        <authorList>
            <person name="Shang J."/>
        </authorList>
    </citation>
    <scope>NUCLEOTIDE SEQUENCE [LARGE SCALE GENOMIC DNA]</scope>
    <source>
        <strain evidence="1 2">CCNUN1</strain>
    </source>
</reference>
<proteinExistence type="predicted"/>
<evidence type="ECO:0000313" key="2">
    <source>
        <dbReference type="Proteomes" id="UP000232003"/>
    </source>
</evidence>
<gene>
    <name evidence="1" type="ORF">COO91_05658</name>
</gene>
<protein>
    <submittedName>
        <fullName evidence="1">Uncharacterized protein</fullName>
    </submittedName>
</protein>
<organism evidence="1 2">
    <name type="scientific">Nostoc flagelliforme CCNUN1</name>
    <dbReference type="NCBI Taxonomy" id="2038116"/>
    <lineage>
        <taxon>Bacteria</taxon>
        <taxon>Bacillati</taxon>
        <taxon>Cyanobacteriota</taxon>
        <taxon>Cyanophyceae</taxon>
        <taxon>Nostocales</taxon>
        <taxon>Nostocaceae</taxon>
        <taxon>Nostoc</taxon>
    </lineage>
</organism>
<dbReference type="Proteomes" id="UP000232003">
    <property type="component" value="Chromosome"/>
</dbReference>
<evidence type="ECO:0000313" key="1">
    <source>
        <dbReference type="EMBL" id="AUB39660.1"/>
    </source>
</evidence>
<dbReference type="AlphaFoldDB" id="A0A2K8SWD0"/>
<dbReference type="EMBL" id="CP024785">
    <property type="protein sequence ID" value="AUB39660.1"/>
    <property type="molecule type" value="Genomic_DNA"/>
</dbReference>
<keyword evidence="2" id="KW-1185">Reference proteome</keyword>